<protein>
    <recommendedName>
        <fullName evidence="5">Multiple inositol polyphosphate phosphatase 1</fullName>
        <ecNumber evidence="4">3.1.3.62</ecNumber>
        <ecNumber evidence="3">3.1.3.80</ecNumber>
    </recommendedName>
    <alternativeName>
        <fullName evidence="11">2,3-bisphosphoglycerate 3-phosphatase</fullName>
    </alternativeName>
</protein>
<evidence type="ECO:0000313" key="17">
    <source>
        <dbReference type="EMBL" id="ELP87304.1"/>
    </source>
</evidence>
<dbReference type="VEuPathDB" id="AmoebaDB:EIN_095610"/>
<dbReference type="InterPro" id="IPR000560">
    <property type="entry name" value="His_Pase_clade-2"/>
</dbReference>
<evidence type="ECO:0000256" key="4">
    <source>
        <dbReference type="ARBA" id="ARBA00013040"/>
    </source>
</evidence>
<dbReference type="OMA" id="ANSPWFA"/>
<dbReference type="GO" id="GO:0005886">
    <property type="term" value="C:plasma membrane"/>
    <property type="evidence" value="ECO:0007669"/>
    <property type="project" value="UniProtKB-SubCell"/>
</dbReference>
<evidence type="ECO:0000256" key="9">
    <source>
        <dbReference type="ARBA" id="ARBA00023136"/>
    </source>
</evidence>
<proteinExistence type="inferred from homology"/>
<dbReference type="Proteomes" id="UP000014680">
    <property type="component" value="Unassembled WGS sequence"/>
</dbReference>
<evidence type="ECO:0000256" key="13">
    <source>
        <dbReference type="ARBA" id="ARBA00043671"/>
    </source>
</evidence>
<evidence type="ECO:0000256" key="5">
    <source>
        <dbReference type="ARBA" id="ARBA00018097"/>
    </source>
</evidence>
<evidence type="ECO:0000256" key="2">
    <source>
        <dbReference type="ARBA" id="ARBA00008422"/>
    </source>
</evidence>
<evidence type="ECO:0000256" key="3">
    <source>
        <dbReference type="ARBA" id="ARBA00012976"/>
    </source>
</evidence>
<comment type="catalytic activity">
    <reaction evidence="15">
        <text>(2R)-2,3-bisphosphoglycerate + H2O = (2R)-2-phosphoglycerate + phosphate</text>
        <dbReference type="Rhea" id="RHEA:27381"/>
        <dbReference type="ChEBI" id="CHEBI:15377"/>
        <dbReference type="ChEBI" id="CHEBI:43474"/>
        <dbReference type="ChEBI" id="CHEBI:58248"/>
        <dbReference type="ChEBI" id="CHEBI:58289"/>
        <dbReference type="EC" id="3.1.3.80"/>
    </reaction>
    <physiologicalReaction direction="left-to-right" evidence="15">
        <dbReference type="Rhea" id="RHEA:27382"/>
    </physiologicalReaction>
</comment>
<evidence type="ECO:0000256" key="11">
    <source>
        <dbReference type="ARBA" id="ARBA00031642"/>
    </source>
</evidence>
<keyword evidence="6" id="KW-1003">Cell membrane</keyword>
<keyword evidence="16" id="KW-1015">Disulfide bond</keyword>
<dbReference type="InterPro" id="IPR029033">
    <property type="entry name" value="His_PPase_superfam"/>
</dbReference>
<dbReference type="OrthoDB" id="6509975at2759"/>
<evidence type="ECO:0000256" key="15">
    <source>
        <dbReference type="ARBA" id="ARBA00043832"/>
    </source>
</evidence>
<dbReference type="GO" id="GO:0003993">
    <property type="term" value="F:acid phosphatase activity"/>
    <property type="evidence" value="ECO:0007669"/>
    <property type="project" value="TreeGrafter"/>
</dbReference>
<evidence type="ECO:0000256" key="14">
    <source>
        <dbReference type="ARBA" id="ARBA00043691"/>
    </source>
</evidence>
<sequence>MLLSVFLFTILCRSEDVYISKHFATATPYPQYYKRDPTIDHYEVIYSELVSRHGARYPTEKNTLASIALSELLNSKSHIKWDSPFTLEKQGQLCERGEDELLRLGTYYKTMLNSLYKGKGLSLFNVSATAVPRAQDSAVYWMKGFSFDEPENLKLIEEKKMNITVAQIEDDMLLYFHKCCQKYIKYKKLPSTKAESKSFMEAAALKISKHFVSQTGLTQITQEETLEATAAAFNSAVYEYIVFNKTNGLLKYFSVQDAEVFEYAKDLETYFTKSVSTALNYKMAIPLLHTILEALRNAMENNKEKHKQIVLGNFRFAHAETVTPLMVLLGIKYDKYPLTAKLPLDLKINRQWKMSELSPFSTHLMFVVLKDKTGNYYVRTYMNQRPVVVPPCPSSTICEAETFLKYYYNVTRGFDFNAFCEN</sequence>
<name>A0A0A1U097_ENTIV</name>
<keyword evidence="10" id="KW-0325">Glycoprotein</keyword>
<keyword evidence="18" id="KW-1185">Reference proteome</keyword>
<comment type="catalytic activity">
    <reaction evidence="13">
        <text>1D-myo-inositol 1,2,4,5,6-pentakisphosphate + H2O = 1D-myo-inositol 1,2,5,6-tetrakisphosphate + phosphate</text>
        <dbReference type="Rhea" id="RHEA:77115"/>
        <dbReference type="ChEBI" id="CHEBI:15377"/>
        <dbReference type="ChEBI" id="CHEBI:43474"/>
        <dbReference type="ChEBI" id="CHEBI:57798"/>
        <dbReference type="ChEBI" id="CHEBI:195535"/>
        <dbReference type="EC" id="3.1.3.62"/>
    </reaction>
    <physiologicalReaction direction="left-to-right" evidence="13">
        <dbReference type="Rhea" id="RHEA:77116"/>
    </physiologicalReaction>
</comment>
<comment type="catalytic activity">
    <reaction evidence="14">
        <text>1D-myo-inositol hexakisphosphate + H2O = 1D-myo-inositol 1,2,4,5,6-pentakisphosphate + phosphate</text>
        <dbReference type="Rhea" id="RHEA:16989"/>
        <dbReference type="ChEBI" id="CHEBI:15377"/>
        <dbReference type="ChEBI" id="CHEBI:43474"/>
        <dbReference type="ChEBI" id="CHEBI:57798"/>
        <dbReference type="ChEBI" id="CHEBI:58130"/>
        <dbReference type="EC" id="3.1.3.62"/>
    </reaction>
    <physiologicalReaction direction="left-to-right" evidence="14">
        <dbReference type="Rhea" id="RHEA:16990"/>
    </physiologicalReaction>
</comment>
<feature type="disulfide bond" evidence="16">
    <location>
        <begin position="392"/>
        <end position="398"/>
    </location>
</feature>
<evidence type="ECO:0000256" key="12">
    <source>
        <dbReference type="ARBA" id="ARBA00043668"/>
    </source>
</evidence>
<dbReference type="Gene3D" id="3.40.50.1240">
    <property type="entry name" value="Phosphoglycerate mutase-like"/>
    <property type="match status" value="1"/>
</dbReference>
<dbReference type="RefSeq" id="XP_004254075.1">
    <property type="nucleotide sequence ID" value="XM_004254027.1"/>
</dbReference>
<dbReference type="PANTHER" id="PTHR20963:SF8">
    <property type="entry name" value="MULTIPLE INOSITOL POLYPHOSPHATE PHOSPHATASE 1"/>
    <property type="match status" value="1"/>
</dbReference>
<keyword evidence="9" id="KW-0472">Membrane</keyword>
<comment type="similarity">
    <text evidence="2">Belongs to the histidine acid phosphatase family. MINPP1 subfamily.</text>
</comment>
<evidence type="ECO:0000256" key="6">
    <source>
        <dbReference type="ARBA" id="ARBA00022475"/>
    </source>
</evidence>
<evidence type="ECO:0000313" key="18">
    <source>
        <dbReference type="Proteomes" id="UP000014680"/>
    </source>
</evidence>
<keyword evidence="7" id="KW-0732">Signal</keyword>
<dbReference type="Pfam" id="PF00328">
    <property type="entry name" value="His_Phos_2"/>
    <property type="match status" value="1"/>
</dbReference>
<dbReference type="PIRSF" id="PIRSF000894">
    <property type="entry name" value="Acid_phosphatase"/>
    <property type="match status" value="1"/>
</dbReference>
<dbReference type="SUPFAM" id="SSF53254">
    <property type="entry name" value="Phosphoglycerate mutase-like"/>
    <property type="match status" value="1"/>
</dbReference>
<dbReference type="EMBL" id="KB206860">
    <property type="protein sequence ID" value="ELP87304.1"/>
    <property type="molecule type" value="Genomic_DNA"/>
</dbReference>
<dbReference type="PANTHER" id="PTHR20963">
    <property type="entry name" value="MULTIPLE INOSITOL POLYPHOSPHATE PHOSPHATASE-RELATED"/>
    <property type="match status" value="1"/>
</dbReference>
<dbReference type="CDD" id="cd07061">
    <property type="entry name" value="HP_HAP_like"/>
    <property type="match status" value="1"/>
</dbReference>
<dbReference type="EC" id="3.1.3.62" evidence="4"/>
<dbReference type="EC" id="3.1.3.80" evidence="3"/>
<reference evidence="17 18" key="1">
    <citation type="submission" date="2012-10" db="EMBL/GenBank/DDBJ databases">
        <authorList>
            <person name="Zafar N."/>
            <person name="Inman J."/>
            <person name="Hall N."/>
            <person name="Lorenzi H."/>
            <person name="Caler E."/>
        </authorList>
    </citation>
    <scope>NUCLEOTIDE SEQUENCE [LARGE SCALE GENOMIC DNA]</scope>
    <source>
        <strain evidence="17 18">IP1</strain>
    </source>
</reference>
<gene>
    <name evidence="17" type="ORF">EIN_095610</name>
</gene>
<evidence type="ECO:0000256" key="16">
    <source>
        <dbReference type="PIRSR" id="PIRSR000894-2"/>
    </source>
</evidence>
<dbReference type="KEGG" id="eiv:EIN_095610"/>
<evidence type="ECO:0000256" key="7">
    <source>
        <dbReference type="ARBA" id="ARBA00022729"/>
    </source>
</evidence>
<evidence type="ECO:0000256" key="10">
    <source>
        <dbReference type="ARBA" id="ARBA00023180"/>
    </source>
</evidence>
<dbReference type="GO" id="GO:0052745">
    <property type="term" value="F:inositol phosphate phosphatase activity"/>
    <property type="evidence" value="ECO:0007669"/>
    <property type="project" value="TreeGrafter"/>
</dbReference>
<keyword evidence="8" id="KW-0378">Hydrolase</keyword>
<dbReference type="GO" id="GO:0034417">
    <property type="term" value="F:bisphosphoglycerate 3-phosphatase activity"/>
    <property type="evidence" value="ECO:0007669"/>
    <property type="project" value="UniProtKB-EC"/>
</dbReference>
<accession>A0A0A1U097</accession>
<dbReference type="FunFam" id="3.40.50.1240:FF:000085">
    <property type="entry name" value="Multiple inositol polyphosphate phosphatase, putative"/>
    <property type="match status" value="1"/>
</dbReference>
<comment type="subcellular location">
    <subcellularLocation>
        <location evidence="1">Cell membrane</location>
    </subcellularLocation>
</comment>
<dbReference type="GeneID" id="14886411"/>
<evidence type="ECO:0000256" key="1">
    <source>
        <dbReference type="ARBA" id="ARBA00004236"/>
    </source>
</evidence>
<comment type="catalytic activity">
    <reaction evidence="12">
        <text>1D-myo-inositol 1,2,5,6-tetrakisphosphate + H2O = 1D-myo-inositol 1,2,6-trisphosphate + phosphate</text>
        <dbReference type="Rhea" id="RHEA:77119"/>
        <dbReference type="ChEBI" id="CHEBI:15377"/>
        <dbReference type="ChEBI" id="CHEBI:43474"/>
        <dbReference type="ChEBI" id="CHEBI:195535"/>
        <dbReference type="ChEBI" id="CHEBI:195537"/>
        <dbReference type="EC" id="3.1.3.62"/>
    </reaction>
    <physiologicalReaction direction="left-to-right" evidence="12">
        <dbReference type="Rhea" id="RHEA:77120"/>
    </physiologicalReaction>
</comment>
<organism evidence="17 18">
    <name type="scientific">Entamoeba invadens IP1</name>
    <dbReference type="NCBI Taxonomy" id="370355"/>
    <lineage>
        <taxon>Eukaryota</taxon>
        <taxon>Amoebozoa</taxon>
        <taxon>Evosea</taxon>
        <taxon>Archamoebae</taxon>
        <taxon>Mastigamoebida</taxon>
        <taxon>Entamoebidae</taxon>
        <taxon>Entamoeba</taxon>
    </lineage>
</organism>
<dbReference type="AlphaFoldDB" id="A0A0A1U097"/>
<dbReference type="InterPro" id="IPR016274">
    <property type="entry name" value="Histidine_acid_Pase_euk"/>
</dbReference>
<evidence type="ECO:0000256" key="8">
    <source>
        <dbReference type="ARBA" id="ARBA00022801"/>
    </source>
</evidence>